<accession>A0A554NFP3</accession>
<evidence type="ECO:0000313" key="2">
    <source>
        <dbReference type="Proteomes" id="UP000319894"/>
    </source>
</evidence>
<dbReference type="InParanoid" id="A0A554NFP3"/>
<dbReference type="OrthoDB" id="234257at2157"/>
<comment type="caution">
    <text evidence="1">The sequence shown here is derived from an EMBL/GenBank/DDBJ whole genome shotgun (WGS) entry which is preliminary data.</text>
</comment>
<gene>
    <name evidence="1" type="ORF">DP107_03420</name>
</gene>
<dbReference type="AlphaFoldDB" id="A0A554NFP3"/>
<name>A0A554NFP3_9EURY</name>
<sequence>MGQETLDGTDITTLRETYRRKVMEELPRAARDADDWPIHLDHCFGRVVLDNLFGDEWYDHVDGRPAYEALSEAELREAIDIADRMLVDGRSAVAELNENSLRWRGEAD</sequence>
<organism evidence="1 2">
    <name type="scientific">Haloglomus irregulare</name>
    <dbReference type="NCBI Taxonomy" id="2234134"/>
    <lineage>
        <taxon>Archaea</taxon>
        <taxon>Methanobacteriati</taxon>
        <taxon>Methanobacteriota</taxon>
        <taxon>Stenosarchaea group</taxon>
        <taxon>Halobacteria</taxon>
        <taxon>Halobacteriales</taxon>
        <taxon>Natronomonadaceae</taxon>
        <taxon>Haloglomus</taxon>
    </lineage>
</organism>
<dbReference type="EMBL" id="QMDX01000001">
    <property type="protein sequence ID" value="TSD16217.1"/>
    <property type="molecule type" value="Genomic_DNA"/>
</dbReference>
<dbReference type="Proteomes" id="UP000319894">
    <property type="component" value="Unassembled WGS sequence"/>
</dbReference>
<evidence type="ECO:0000313" key="1">
    <source>
        <dbReference type="EMBL" id="TSD16217.1"/>
    </source>
</evidence>
<protein>
    <recommendedName>
        <fullName evidence="3">GCN5-related N-acetyltransferase</fullName>
    </recommendedName>
</protein>
<proteinExistence type="predicted"/>
<keyword evidence="2" id="KW-1185">Reference proteome</keyword>
<evidence type="ECO:0008006" key="3">
    <source>
        <dbReference type="Google" id="ProtNLM"/>
    </source>
</evidence>
<reference evidence="1 2" key="1">
    <citation type="submission" date="2018-06" db="EMBL/GenBank/DDBJ databases">
        <title>Natronomonas sp. F16-60 a new haloarchaeon isolated from a solar saltern of Isla Cristina, Huelva, Spain.</title>
        <authorList>
            <person name="Duran-Viseras A."/>
            <person name="Sanchez-Porro C."/>
            <person name="Ventosa A."/>
        </authorList>
    </citation>
    <scope>NUCLEOTIDE SEQUENCE [LARGE SCALE GENOMIC DNA]</scope>
    <source>
        <strain evidence="1 2">F16-60</strain>
    </source>
</reference>
<dbReference type="RefSeq" id="WP_144260720.1">
    <property type="nucleotide sequence ID" value="NZ_QMDX01000001.1"/>
</dbReference>